<dbReference type="InterPro" id="IPR034741">
    <property type="entry name" value="Terpene_cyclase-like_1_C"/>
</dbReference>
<dbReference type="Gene3D" id="1.10.600.10">
    <property type="entry name" value="Farnesyl Diphosphate Synthase"/>
    <property type="match status" value="2"/>
</dbReference>
<dbReference type="InterPro" id="IPR044814">
    <property type="entry name" value="Terpene_cyclase_plant_C1"/>
</dbReference>
<dbReference type="SUPFAM" id="SSF48576">
    <property type="entry name" value="Terpenoid synthases"/>
    <property type="match status" value="1"/>
</dbReference>
<evidence type="ECO:0000259" key="3">
    <source>
        <dbReference type="Pfam" id="PF01397"/>
    </source>
</evidence>
<evidence type="ECO:0008006" key="7">
    <source>
        <dbReference type="Google" id="ProtNLM"/>
    </source>
</evidence>
<organism evidence="5 6">
    <name type="scientific">Hibiscus sabdariffa</name>
    <name type="common">roselle</name>
    <dbReference type="NCBI Taxonomy" id="183260"/>
    <lineage>
        <taxon>Eukaryota</taxon>
        <taxon>Viridiplantae</taxon>
        <taxon>Streptophyta</taxon>
        <taxon>Embryophyta</taxon>
        <taxon>Tracheophyta</taxon>
        <taxon>Spermatophyta</taxon>
        <taxon>Magnoliopsida</taxon>
        <taxon>eudicotyledons</taxon>
        <taxon>Gunneridae</taxon>
        <taxon>Pentapetalae</taxon>
        <taxon>rosids</taxon>
        <taxon>malvids</taxon>
        <taxon>Malvales</taxon>
        <taxon>Malvaceae</taxon>
        <taxon>Malvoideae</taxon>
        <taxon>Hibiscus</taxon>
    </lineage>
</organism>
<evidence type="ECO:0000259" key="4">
    <source>
        <dbReference type="Pfam" id="PF03936"/>
    </source>
</evidence>
<dbReference type="InterPro" id="IPR050148">
    <property type="entry name" value="Terpene_synthase-like"/>
</dbReference>
<name>A0ABR2FY52_9ROSI</name>
<dbReference type="InterPro" id="IPR008949">
    <property type="entry name" value="Isoprenoid_synthase_dom_sf"/>
</dbReference>
<dbReference type="InterPro" id="IPR036965">
    <property type="entry name" value="Terpene_synth_N_sf"/>
</dbReference>
<accession>A0ABR2FY52</accession>
<keyword evidence="6" id="KW-1185">Reference proteome</keyword>
<sequence length="521" mass="60723">MSCQISENLVPSEDGNMSKEYRHLANFVPDIWGDTFLAPPPDLDMDDITRSEYEELKEKVRRKLVTSMDKPSQKLVLIDTVQRLGVAYHFEKEIEEVLQIIYHHHCNHTQIDDDEGLYITSVRFRLLREHGFDADYETFNKFRDEEGRFRESLISDVKGMLELYEAADFQVHGENILEEALSFTNFHLKLAETKVDYPLSTQIANALYRPLRKSLTRLVARSYISIYEGYGTHDQNLLKFAKLDFKIVQHLHRNEVYELSRKFTTKVTSLISILDDIYDVYGIYEELFFTKAIQRWDINCIDQLSNYMKVWYKTVLTVYKEMEDLMSKEEKTYRIQFAIDEMKRQSQVYFAEAKWLHENYIPTMEEYMPIALMSCGYLDLTIACCVGLDDSITKETFIWALNDPKILRASSTISRLMSDIVTHKFEQERGHVSSAVECYMKQHGTSLHATYDEFFDRVNDAWKDITEGFLKPTAVPTSVLNPILNLAKVMDLFYKGEDAYTHAGYPAQTGITAMLIDSIPI</sequence>
<dbReference type="Pfam" id="PF03936">
    <property type="entry name" value="Terpene_synth_C"/>
    <property type="match status" value="1"/>
</dbReference>
<dbReference type="SFLD" id="SFLDS00005">
    <property type="entry name" value="Isoprenoid_Synthase_Type_I"/>
    <property type="match status" value="1"/>
</dbReference>
<dbReference type="Gene3D" id="1.50.10.130">
    <property type="entry name" value="Terpene synthase, N-terminal domain"/>
    <property type="match status" value="1"/>
</dbReference>
<dbReference type="SUPFAM" id="SSF48239">
    <property type="entry name" value="Terpenoid cyclases/Protein prenyltransferases"/>
    <property type="match status" value="1"/>
</dbReference>
<dbReference type="Pfam" id="PF01397">
    <property type="entry name" value="Terpene_synth"/>
    <property type="match status" value="1"/>
</dbReference>
<feature type="domain" description="Terpene synthase N-terminal" evidence="3">
    <location>
        <begin position="31"/>
        <end position="207"/>
    </location>
</feature>
<evidence type="ECO:0000256" key="2">
    <source>
        <dbReference type="ARBA" id="ARBA00022842"/>
    </source>
</evidence>
<evidence type="ECO:0000313" key="5">
    <source>
        <dbReference type="EMBL" id="KAK8589194.1"/>
    </source>
</evidence>
<evidence type="ECO:0000313" key="6">
    <source>
        <dbReference type="Proteomes" id="UP001472677"/>
    </source>
</evidence>
<dbReference type="EMBL" id="JBBPBM010000004">
    <property type="protein sequence ID" value="KAK8589194.1"/>
    <property type="molecule type" value="Genomic_DNA"/>
</dbReference>
<dbReference type="PANTHER" id="PTHR31225">
    <property type="entry name" value="OS04G0344100 PROTEIN-RELATED"/>
    <property type="match status" value="1"/>
</dbReference>
<keyword evidence="2" id="KW-0460">Magnesium</keyword>
<dbReference type="SFLD" id="SFLDG01019">
    <property type="entry name" value="Terpene_Cyclase_Like_1_C_Termi"/>
    <property type="match status" value="1"/>
</dbReference>
<keyword evidence="1" id="KW-0479">Metal-binding</keyword>
<reference evidence="5 6" key="1">
    <citation type="journal article" date="2024" name="G3 (Bethesda)">
        <title>Genome assembly of Hibiscus sabdariffa L. provides insights into metabolisms of medicinal natural products.</title>
        <authorList>
            <person name="Kim T."/>
        </authorList>
    </citation>
    <scope>NUCLEOTIDE SEQUENCE [LARGE SCALE GENOMIC DNA]</scope>
    <source>
        <strain evidence="5">TK-2024</strain>
        <tissue evidence="5">Old leaves</tissue>
    </source>
</reference>
<proteinExistence type="predicted"/>
<comment type="caution">
    <text evidence="5">The sequence shown here is derived from an EMBL/GenBank/DDBJ whole genome shotgun (WGS) entry which is preliminary data.</text>
</comment>
<dbReference type="InterPro" id="IPR005630">
    <property type="entry name" value="Terpene_synthase_metal-bd"/>
</dbReference>
<feature type="domain" description="Terpene synthase metal-binding" evidence="4">
    <location>
        <begin position="257"/>
        <end position="464"/>
    </location>
</feature>
<dbReference type="CDD" id="cd00684">
    <property type="entry name" value="Terpene_cyclase_plant_C1"/>
    <property type="match status" value="1"/>
</dbReference>
<dbReference type="InterPro" id="IPR001906">
    <property type="entry name" value="Terpene_synth_N"/>
</dbReference>
<dbReference type="InterPro" id="IPR008930">
    <property type="entry name" value="Terpenoid_cyclase/PrenylTrfase"/>
</dbReference>
<dbReference type="PANTHER" id="PTHR31225:SF248">
    <property type="entry name" value="(+)-DELTA-CADINENE SYNTHASE"/>
    <property type="match status" value="1"/>
</dbReference>
<evidence type="ECO:0000256" key="1">
    <source>
        <dbReference type="ARBA" id="ARBA00022723"/>
    </source>
</evidence>
<gene>
    <name evidence="5" type="ORF">V6N12_023597</name>
</gene>
<protein>
    <recommendedName>
        <fullName evidence="7">(+)-delta-cadinene synthase</fullName>
    </recommendedName>
</protein>
<dbReference type="Proteomes" id="UP001472677">
    <property type="component" value="Unassembled WGS sequence"/>
</dbReference>